<dbReference type="InterPro" id="IPR016024">
    <property type="entry name" value="ARM-type_fold"/>
</dbReference>
<organism evidence="3 4">
    <name type="scientific">Alistipes indistinctus YIT 12060</name>
    <dbReference type="NCBI Taxonomy" id="742725"/>
    <lineage>
        <taxon>Bacteria</taxon>
        <taxon>Pseudomonadati</taxon>
        <taxon>Bacteroidota</taxon>
        <taxon>Bacteroidia</taxon>
        <taxon>Bacteroidales</taxon>
        <taxon>Rikenellaceae</taxon>
        <taxon>Alistipes</taxon>
    </lineage>
</organism>
<dbReference type="Pfam" id="PF06439">
    <property type="entry name" value="3keto-disac_hyd"/>
    <property type="match status" value="2"/>
</dbReference>
<feature type="signal peptide" evidence="1">
    <location>
        <begin position="1"/>
        <end position="24"/>
    </location>
</feature>
<name>G5HAD4_9BACT</name>
<feature type="domain" description="3-keto-alpha-glucoside-1,2-lyase/3-keto-2-hydroxy-glucal hydratase" evidence="2">
    <location>
        <begin position="626"/>
        <end position="824"/>
    </location>
</feature>
<dbReference type="Proteomes" id="UP000006008">
    <property type="component" value="Unassembled WGS sequence"/>
</dbReference>
<keyword evidence="4" id="KW-1185">Reference proteome</keyword>
<dbReference type="GO" id="GO:0016787">
    <property type="term" value="F:hydrolase activity"/>
    <property type="evidence" value="ECO:0007669"/>
    <property type="project" value="InterPro"/>
</dbReference>
<dbReference type="EMBL" id="ADLD01000013">
    <property type="protein sequence ID" value="EHB91550.1"/>
    <property type="molecule type" value="Genomic_DNA"/>
</dbReference>
<dbReference type="Pfam" id="PF13646">
    <property type="entry name" value="HEAT_2"/>
    <property type="match status" value="1"/>
</dbReference>
<reference evidence="3 4" key="1">
    <citation type="submission" date="2011-08" db="EMBL/GenBank/DDBJ databases">
        <title>The Genome Sequence of Alistipes indistinctus YIT 12060.</title>
        <authorList>
            <consortium name="The Broad Institute Genome Sequencing Platform"/>
            <person name="Earl A."/>
            <person name="Ward D."/>
            <person name="Feldgarden M."/>
            <person name="Gevers D."/>
            <person name="Morotomi M."/>
            <person name="Young S.K."/>
            <person name="Zeng Q."/>
            <person name="Gargeya S."/>
            <person name="Fitzgerald M."/>
            <person name="Haas B."/>
            <person name="Abouelleil A."/>
            <person name="Alvarado L."/>
            <person name="Arachchi H.M."/>
            <person name="Berlin A."/>
            <person name="Brown A."/>
            <person name="Chapman S.B."/>
            <person name="Chen Z."/>
            <person name="Dunbar C."/>
            <person name="Freedman E."/>
            <person name="Gearin G."/>
            <person name="Gellesch M."/>
            <person name="Goldberg J."/>
            <person name="Griggs A."/>
            <person name="Gujja S."/>
            <person name="Heiman D."/>
            <person name="Howarth C."/>
            <person name="Larson L."/>
            <person name="Lui A."/>
            <person name="MacDonald P.J.P."/>
            <person name="Montmayeur A."/>
            <person name="Murphy C."/>
            <person name="Neiman D."/>
            <person name="Pearson M."/>
            <person name="Priest M."/>
            <person name="Roberts A."/>
            <person name="Saif S."/>
            <person name="Shea T."/>
            <person name="Shenoy N."/>
            <person name="Sisk P."/>
            <person name="Stolte C."/>
            <person name="Sykes S."/>
            <person name="Wortman J."/>
            <person name="Nusbaum C."/>
            <person name="Birren B."/>
        </authorList>
    </citation>
    <scope>NUCLEOTIDE SEQUENCE [LARGE SCALE GENOMIC DNA]</scope>
    <source>
        <strain evidence="3 4">YIT 12060</strain>
    </source>
</reference>
<dbReference type="PATRIC" id="fig|742725.3.peg.1691"/>
<accession>G5HAD4</accession>
<dbReference type="Gene3D" id="1.25.10.10">
    <property type="entry name" value="Leucine-rich Repeat Variant"/>
    <property type="match status" value="2"/>
</dbReference>
<dbReference type="STRING" id="742725.HMPREF9450_01599"/>
<sequence length="1035" mass="111358">MKNLAMKKILLLLVLLVMAVGVQAQTAAGRTASTKVSDALGLMPARDQAEFGRLMDDLVSTGAEGIDLMTSMFEDTNNVPVSYALSGWAAYVSAPGREAARKSFAEGIARALKKSGDPVVQAYYIRLLQRCGGDESVPVLAEYLGDGQLGDPARCALLAIGTPAARALVPEETSLTIHYDAPVGRIADLYAQVQRKGESAVPQLLKALKNSDRAYRNAALRFIQPYLGEPVYNALVKELKKAKPEVKSDIITYLGLQNAQSALPAILPYIGDADPEVSTAAMWAATRMGAPEAPVAIAAVMSDGQTPDAVREAARDCLLSTKGKVVADLAAAAVQDGLPAGQVDALSILSERRATDKADIVLAATGSNNAEVATAAYAALQNVVGTRQLAALYPLVGSADGVRLPLAQQAVIAALDGVSVADQVATVKAQMARSGDAASRYYVVLAATGSPEALQIITDGFESGDAAAKEQALTALLSWKGLGATDELYKIAKAGDAAYAGKALDGFVSRVAASGVTPELKQIMLTEAMDIASTPARKATILKKMGDTGTLQAMVLAGNYLNSTDPAVQQAAVNVIYNTALARKDLYGPVVTDLLEKAVAVSTNPDQRYQVEEANKHIAAMPKEGGFVSMFNGKDFAGWKGLVENPVKRAQMSAQELAAKQKVADEAMRRDWQVADGLLSFVGDGYDNICTEKQYGDFEMYVDWRLDPNGKEPDAGIYLRGTPQVQIWDTSRRNVGAQVGSGGLYNNKVNESKPSHVADNKLGHWNTFFIRMVGDRVSVWLNGEQVVDNVIMENYWDRSQPIPAIDQIELQAHGSRVDYRNLYINELPRTAPYELSAEEQKEGFKVLFDGTNMHEWIGNTRDYVSNDGMISLVPHEGSYGGNLYTKDEYKDFVFRFEFKLTPGANNGLGIRTPTEGDAAYVGMELQILDNDAPIYKNLEPYQYHGSVYGVIPAKRGALKPVGEWNYQEVIAKGNHIKVILNGEVIVDGDIAKASDNGKATADHKQHPGLLNEKGHIGFLGHGSEVHFRNIRIKEL</sequence>
<dbReference type="HOGENOM" id="CLU_008672_0_0_10"/>
<evidence type="ECO:0000256" key="1">
    <source>
        <dbReference type="SAM" id="SignalP"/>
    </source>
</evidence>
<feature type="domain" description="3-keto-alpha-glucoside-1,2-lyase/3-keto-2-hydroxy-glucal hydratase" evidence="2">
    <location>
        <begin position="843"/>
        <end position="1033"/>
    </location>
</feature>
<evidence type="ECO:0000259" key="2">
    <source>
        <dbReference type="Pfam" id="PF06439"/>
    </source>
</evidence>
<feature type="chain" id="PRO_5003478040" description="3-keto-alpha-glucoside-1,2-lyase/3-keto-2-hydroxy-glucal hydratase domain-containing protein" evidence="1">
    <location>
        <begin position="25"/>
        <end position="1035"/>
    </location>
</feature>
<dbReference type="Gene3D" id="2.60.120.560">
    <property type="entry name" value="Exo-inulinase, domain 1"/>
    <property type="match status" value="2"/>
</dbReference>
<dbReference type="InterPro" id="IPR011989">
    <property type="entry name" value="ARM-like"/>
</dbReference>
<evidence type="ECO:0000313" key="3">
    <source>
        <dbReference type="EMBL" id="EHB91550.1"/>
    </source>
</evidence>
<dbReference type="eggNOG" id="COG1413">
    <property type="taxonomic scope" value="Bacteria"/>
</dbReference>
<gene>
    <name evidence="3" type="ORF">HMPREF9450_01599</name>
</gene>
<protein>
    <recommendedName>
        <fullName evidence="2">3-keto-alpha-glucoside-1,2-lyase/3-keto-2-hydroxy-glucal hydratase domain-containing protein</fullName>
    </recommendedName>
</protein>
<evidence type="ECO:0000313" key="4">
    <source>
        <dbReference type="Proteomes" id="UP000006008"/>
    </source>
</evidence>
<keyword evidence="1" id="KW-0732">Signal</keyword>
<comment type="caution">
    <text evidence="3">The sequence shown here is derived from an EMBL/GenBank/DDBJ whole genome shotgun (WGS) entry which is preliminary data.</text>
</comment>
<proteinExistence type="predicted"/>
<dbReference type="SUPFAM" id="SSF48371">
    <property type="entry name" value="ARM repeat"/>
    <property type="match status" value="1"/>
</dbReference>
<dbReference type="InterPro" id="IPR010496">
    <property type="entry name" value="AL/BT2_dom"/>
</dbReference>
<dbReference type="AlphaFoldDB" id="G5HAD4"/>